<name>A0A810MZ49_9ACTN</name>
<organism evidence="2 3">
    <name type="scientific">Polymorphospora rubra</name>
    <dbReference type="NCBI Taxonomy" id="338584"/>
    <lineage>
        <taxon>Bacteria</taxon>
        <taxon>Bacillati</taxon>
        <taxon>Actinomycetota</taxon>
        <taxon>Actinomycetes</taxon>
        <taxon>Micromonosporales</taxon>
        <taxon>Micromonosporaceae</taxon>
        <taxon>Polymorphospora</taxon>
    </lineage>
</organism>
<dbReference type="EMBL" id="AP023359">
    <property type="protein sequence ID" value="BCJ66407.1"/>
    <property type="molecule type" value="Genomic_DNA"/>
</dbReference>
<feature type="transmembrane region" description="Helical" evidence="1">
    <location>
        <begin position="7"/>
        <end position="29"/>
    </location>
</feature>
<keyword evidence="1" id="KW-0472">Membrane</keyword>
<proteinExistence type="predicted"/>
<evidence type="ECO:0000313" key="2">
    <source>
        <dbReference type="EMBL" id="BCJ66407.1"/>
    </source>
</evidence>
<protein>
    <submittedName>
        <fullName evidence="2">Uncharacterized protein</fullName>
    </submittedName>
</protein>
<feature type="transmembrane region" description="Helical" evidence="1">
    <location>
        <begin position="35"/>
        <end position="58"/>
    </location>
</feature>
<dbReference type="RefSeq" id="WP_212826505.1">
    <property type="nucleotide sequence ID" value="NZ_AP023359.1"/>
</dbReference>
<keyword evidence="1" id="KW-1133">Transmembrane helix</keyword>
<evidence type="ECO:0000313" key="3">
    <source>
        <dbReference type="Proteomes" id="UP000680866"/>
    </source>
</evidence>
<dbReference type="Proteomes" id="UP000680866">
    <property type="component" value="Chromosome"/>
</dbReference>
<accession>A0A810MZ49</accession>
<dbReference type="KEGG" id="pry:Prubr_34280"/>
<evidence type="ECO:0000256" key="1">
    <source>
        <dbReference type="SAM" id="Phobius"/>
    </source>
</evidence>
<keyword evidence="1" id="KW-0812">Transmembrane</keyword>
<keyword evidence="3" id="KW-1185">Reference proteome</keyword>
<gene>
    <name evidence="2" type="ORF">Prubr_34280</name>
</gene>
<sequence length="124" mass="13142">MTLKSTAIVVAAVSTTMCLTVNILVAVLNHKEVPGVINMILVGGTTVGIMLAIVAELYDRINGRITALTEFLVARLNEIDMNTNDRNAGFVEGYLLSHGQDAAVVPFGPRLGGRRAMSGGDDRS</sequence>
<reference evidence="2" key="1">
    <citation type="submission" date="2020-08" db="EMBL/GenBank/DDBJ databases">
        <title>Whole genome shotgun sequence of Polymorphospora rubra NBRC 101157.</title>
        <authorList>
            <person name="Komaki H."/>
            <person name="Tamura T."/>
        </authorList>
    </citation>
    <scope>NUCLEOTIDE SEQUENCE</scope>
    <source>
        <strain evidence="2">NBRC 101157</strain>
    </source>
</reference>
<dbReference type="AlphaFoldDB" id="A0A810MZ49"/>